<dbReference type="EMBL" id="CM047908">
    <property type="protein sequence ID" value="KAJ0082841.1"/>
    <property type="molecule type" value="Genomic_DNA"/>
</dbReference>
<gene>
    <name evidence="1" type="ORF">Patl1_10580</name>
</gene>
<sequence>MPRAPPFHHFLLPSPFYCLNVKMVKKMVDSFACSSCCVFGGEPLRIMMIAGGINGDSWTVEFCQVLVADSVH</sequence>
<reference evidence="2" key="1">
    <citation type="journal article" date="2023" name="G3 (Bethesda)">
        <title>Genome assembly and association tests identify interacting loci associated with vigor, precocity, and sex in interspecific pistachio rootstocks.</title>
        <authorList>
            <person name="Palmer W."/>
            <person name="Jacygrad E."/>
            <person name="Sagayaradj S."/>
            <person name="Cavanaugh K."/>
            <person name="Han R."/>
            <person name="Bertier L."/>
            <person name="Beede B."/>
            <person name="Kafkas S."/>
            <person name="Golino D."/>
            <person name="Preece J."/>
            <person name="Michelmore R."/>
        </authorList>
    </citation>
    <scope>NUCLEOTIDE SEQUENCE [LARGE SCALE GENOMIC DNA]</scope>
</reference>
<organism evidence="1 2">
    <name type="scientific">Pistacia atlantica</name>
    <dbReference type="NCBI Taxonomy" id="434234"/>
    <lineage>
        <taxon>Eukaryota</taxon>
        <taxon>Viridiplantae</taxon>
        <taxon>Streptophyta</taxon>
        <taxon>Embryophyta</taxon>
        <taxon>Tracheophyta</taxon>
        <taxon>Spermatophyta</taxon>
        <taxon>Magnoliopsida</taxon>
        <taxon>eudicotyledons</taxon>
        <taxon>Gunneridae</taxon>
        <taxon>Pentapetalae</taxon>
        <taxon>rosids</taxon>
        <taxon>malvids</taxon>
        <taxon>Sapindales</taxon>
        <taxon>Anacardiaceae</taxon>
        <taxon>Pistacia</taxon>
    </lineage>
</organism>
<dbReference type="Proteomes" id="UP001164250">
    <property type="component" value="Chromosome 12"/>
</dbReference>
<protein>
    <submittedName>
        <fullName evidence="1">Uncharacterized protein</fullName>
    </submittedName>
</protein>
<evidence type="ECO:0000313" key="2">
    <source>
        <dbReference type="Proteomes" id="UP001164250"/>
    </source>
</evidence>
<proteinExistence type="predicted"/>
<comment type="caution">
    <text evidence="1">The sequence shown here is derived from an EMBL/GenBank/DDBJ whole genome shotgun (WGS) entry which is preliminary data.</text>
</comment>
<evidence type="ECO:0000313" key="1">
    <source>
        <dbReference type="EMBL" id="KAJ0082841.1"/>
    </source>
</evidence>
<keyword evidence="2" id="KW-1185">Reference proteome</keyword>
<accession>A0ACC1A9J5</accession>
<name>A0ACC1A9J5_9ROSI</name>